<proteinExistence type="predicted"/>
<organism evidence="1 2">
    <name type="scientific">Botryotinia fuckeliana (strain T4)</name>
    <name type="common">Noble rot fungus</name>
    <name type="synonym">Botrytis cinerea</name>
    <dbReference type="NCBI Taxonomy" id="999810"/>
    <lineage>
        <taxon>Eukaryota</taxon>
        <taxon>Fungi</taxon>
        <taxon>Dikarya</taxon>
        <taxon>Ascomycota</taxon>
        <taxon>Pezizomycotina</taxon>
        <taxon>Leotiomycetes</taxon>
        <taxon>Helotiales</taxon>
        <taxon>Sclerotiniaceae</taxon>
        <taxon>Botrytis</taxon>
    </lineage>
</organism>
<evidence type="ECO:0000313" key="1">
    <source>
        <dbReference type="EMBL" id="CCD44663.1"/>
    </source>
</evidence>
<evidence type="ECO:0000313" key="2">
    <source>
        <dbReference type="Proteomes" id="UP000008177"/>
    </source>
</evidence>
<protein>
    <submittedName>
        <fullName evidence="1">Uncharacterized protein</fullName>
    </submittedName>
</protein>
<gene>
    <name evidence="1" type="ORF">BofuT4_uP055640.1</name>
</gene>
<dbReference type="InParanoid" id="G2XVZ3"/>
<dbReference type="HOGENOM" id="CLU_2497609_0_0_1"/>
<accession>G2XVZ3</accession>
<dbReference type="EMBL" id="FQ790271">
    <property type="protein sequence ID" value="CCD44663.1"/>
    <property type="molecule type" value="Genomic_DNA"/>
</dbReference>
<reference evidence="2" key="1">
    <citation type="journal article" date="2011" name="PLoS Genet.">
        <title>Genomic analysis of the necrotrophic fungal pathogens Sclerotinia sclerotiorum and Botrytis cinerea.</title>
        <authorList>
            <person name="Amselem J."/>
            <person name="Cuomo C.A."/>
            <person name="van Kan J.A."/>
            <person name="Viaud M."/>
            <person name="Benito E.P."/>
            <person name="Couloux A."/>
            <person name="Coutinho P.M."/>
            <person name="de Vries R.P."/>
            <person name="Dyer P.S."/>
            <person name="Fillinger S."/>
            <person name="Fournier E."/>
            <person name="Gout L."/>
            <person name="Hahn M."/>
            <person name="Kohn L."/>
            <person name="Lapalu N."/>
            <person name="Plummer K.M."/>
            <person name="Pradier J.M."/>
            <person name="Quevillon E."/>
            <person name="Sharon A."/>
            <person name="Simon A."/>
            <person name="ten Have A."/>
            <person name="Tudzynski B."/>
            <person name="Tudzynski P."/>
            <person name="Wincker P."/>
            <person name="Andrew M."/>
            <person name="Anthouard V."/>
            <person name="Beever R.E."/>
            <person name="Beffa R."/>
            <person name="Benoit I."/>
            <person name="Bouzid O."/>
            <person name="Brault B."/>
            <person name="Chen Z."/>
            <person name="Choquer M."/>
            <person name="Collemare J."/>
            <person name="Cotton P."/>
            <person name="Danchin E.G."/>
            <person name="Da Silva C."/>
            <person name="Gautier A."/>
            <person name="Giraud C."/>
            <person name="Giraud T."/>
            <person name="Gonzalez C."/>
            <person name="Grossetete S."/>
            <person name="Guldener U."/>
            <person name="Henrissat B."/>
            <person name="Howlett B.J."/>
            <person name="Kodira C."/>
            <person name="Kretschmer M."/>
            <person name="Lappartient A."/>
            <person name="Leroch M."/>
            <person name="Levis C."/>
            <person name="Mauceli E."/>
            <person name="Neuveglise C."/>
            <person name="Oeser B."/>
            <person name="Pearson M."/>
            <person name="Poulain J."/>
            <person name="Poussereau N."/>
            <person name="Quesneville H."/>
            <person name="Rascle C."/>
            <person name="Schumacher J."/>
            <person name="Segurens B."/>
            <person name="Sexton A."/>
            <person name="Silva E."/>
            <person name="Sirven C."/>
            <person name="Soanes D.M."/>
            <person name="Talbot N.J."/>
            <person name="Templeton M."/>
            <person name="Yandava C."/>
            <person name="Yarden O."/>
            <person name="Zeng Q."/>
            <person name="Rollins J.A."/>
            <person name="Lebrun M.H."/>
            <person name="Dickman M."/>
        </authorList>
    </citation>
    <scope>NUCLEOTIDE SEQUENCE [LARGE SCALE GENOMIC DNA]</scope>
    <source>
        <strain evidence="2">T4</strain>
    </source>
</reference>
<name>G2XVZ3_BOTF4</name>
<dbReference type="AlphaFoldDB" id="G2XVZ3"/>
<dbReference type="Proteomes" id="UP000008177">
    <property type="component" value="Unplaced contigs"/>
</dbReference>
<sequence length="86" mass="10174">MELTGVCSSMALHLPPKSSERISYVWIKLEEKRIRRNYDPAFIIQTTHGRTCHLGPYVPHDEYKSYQWYRLTFHGQIMGIFVQNSD</sequence>